<organism evidence="2 3">
    <name type="scientific">Glossina austeni</name>
    <name type="common">Savannah tsetse fly</name>
    <dbReference type="NCBI Taxonomy" id="7395"/>
    <lineage>
        <taxon>Eukaryota</taxon>
        <taxon>Metazoa</taxon>
        <taxon>Ecdysozoa</taxon>
        <taxon>Arthropoda</taxon>
        <taxon>Hexapoda</taxon>
        <taxon>Insecta</taxon>
        <taxon>Pterygota</taxon>
        <taxon>Neoptera</taxon>
        <taxon>Endopterygota</taxon>
        <taxon>Diptera</taxon>
        <taxon>Brachycera</taxon>
        <taxon>Muscomorpha</taxon>
        <taxon>Hippoboscoidea</taxon>
        <taxon>Glossinidae</taxon>
        <taxon>Glossina</taxon>
    </lineage>
</organism>
<dbReference type="EnsemblMetazoa" id="GAUT024959-RA">
    <property type="protein sequence ID" value="GAUT024959-PA"/>
    <property type="gene ID" value="GAUT024959"/>
</dbReference>
<accession>A0A1A9V3X8</accession>
<evidence type="ECO:0000313" key="3">
    <source>
        <dbReference type="Proteomes" id="UP000078200"/>
    </source>
</evidence>
<evidence type="ECO:0000256" key="1">
    <source>
        <dbReference type="SAM" id="Phobius"/>
    </source>
</evidence>
<name>A0A1A9V3X8_GLOAU</name>
<dbReference type="VEuPathDB" id="VectorBase:GAUT024959"/>
<keyword evidence="1" id="KW-1133">Transmembrane helix</keyword>
<sequence>MSISVGIIINVTTATRAVAGISIMNHNSLTNINLEVDEKKFLLILPHNLHIDNNQQSSLDIFEIPNRVLKSTKLTDICMYKSNKCQNRYFQLKKIFKQRHSVGFVIIESVCNSAKNLTDEQLKLQSQCVFSTTGDGVILLLLPLPLFMGLFIYLLTQPSERNDRNEKALQRTAKCDGWKL</sequence>
<dbReference type="Proteomes" id="UP000078200">
    <property type="component" value="Unassembled WGS sequence"/>
</dbReference>
<proteinExistence type="predicted"/>
<protein>
    <submittedName>
        <fullName evidence="2">Uncharacterized protein</fullName>
    </submittedName>
</protein>
<keyword evidence="3" id="KW-1185">Reference proteome</keyword>
<keyword evidence="1" id="KW-0472">Membrane</keyword>
<keyword evidence="1" id="KW-0812">Transmembrane</keyword>
<dbReference type="AlphaFoldDB" id="A0A1A9V3X8"/>
<evidence type="ECO:0000313" key="2">
    <source>
        <dbReference type="EnsemblMetazoa" id="GAUT024959-PA"/>
    </source>
</evidence>
<reference evidence="2" key="1">
    <citation type="submission" date="2020-05" db="UniProtKB">
        <authorList>
            <consortium name="EnsemblMetazoa"/>
        </authorList>
    </citation>
    <scope>IDENTIFICATION</scope>
    <source>
        <strain evidence="2">TTRI</strain>
    </source>
</reference>
<feature type="transmembrane region" description="Helical" evidence="1">
    <location>
        <begin position="136"/>
        <end position="155"/>
    </location>
</feature>